<dbReference type="EMBL" id="GADI01003080">
    <property type="protein sequence ID" value="JAA70728.1"/>
    <property type="molecule type" value="mRNA"/>
</dbReference>
<accession>A0A0K8RIQ6</accession>
<name>A0A0K8RIQ6_IXORI</name>
<evidence type="ECO:0000313" key="1">
    <source>
        <dbReference type="EMBL" id="JAA70728.1"/>
    </source>
</evidence>
<dbReference type="Gene3D" id="3.30.70.270">
    <property type="match status" value="1"/>
</dbReference>
<dbReference type="PANTHER" id="PTHR37984">
    <property type="entry name" value="PROTEIN CBG26694"/>
    <property type="match status" value="1"/>
</dbReference>
<dbReference type="PANTHER" id="PTHR37984:SF5">
    <property type="entry name" value="PROTEIN NYNRIN-LIKE"/>
    <property type="match status" value="1"/>
</dbReference>
<dbReference type="SUPFAM" id="SSF56672">
    <property type="entry name" value="DNA/RNA polymerases"/>
    <property type="match status" value="1"/>
</dbReference>
<dbReference type="AlphaFoldDB" id="A0A0K8RIQ6"/>
<dbReference type="GO" id="GO:0071897">
    <property type="term" value="P:DNA biosynthetic process"/>
    <property type="evidence" value="ECO:0007669"/>
    <property type="project" value="UniProtKB-ARBA"/>
</dbReference>
<dbReference type="InterPro" id="IPR043502">
    <property type="entry name" value="DNA/RNA_pol_sf"/>
</dbReference>
<dbReference type="InterPro" id="IPR043128">
    <property type="entry name" value="Rev_trsase/Diguanyl_cyclase"/>
</dbReference>
<dbReference type="CDD" id="cd01647">
    <property type="entry name" value="RT_LTR"/>
    <property type="match status" value="1"/>
</dbReference>
<protein>
    <submittedName>
        <fullName evidence="1">Putative gypsy nogag</fullName>
    </submittedName>
</protein>
<organism evidence="1">
    <name type="scientific">Ixodes ricinus</name>
    <name type="common">Common tick</name>
    <name type="synonym">Acarus ricinus</name>
    <dbReference type="NCBI Taxonomy" id="34613"/>
    <lineage>
        <taxon>Eukaryota</taxon>
        <taxon>Metazoa</taxon>
        <taxon>Ecdysozoa</taxon>
        <taxon>Arthropoda</taxon>
        <taxon>Chelicerata</taxon>
        <taxon>Arachnida</taxon>
        <taxon>Acari</taxon>
        <taxon>Parasitiformes</taxon>
        <taxon>Ixodida</taxon>
        <taxon>Ixodoidea</taxon>
        <taxon>Ixodidae</taxon>
        <taxon>Ixodinae</taxon>
        <taxon>Ixodes</taxon>
    </lineage>
</organism>
<sequence>MEKLGVIRQVDHAMPWCAPMVIAKKKNDEIRICVDYGQLNQKVIQERVIMQTKEENLAKLKLFSKLNANAGYWQTPLAPALQDSTTFMTPFGRFQLLRLPSGIATAPEFLQREMLCILKELPGPRRHRRV</sequence>
<dbReference type="InterPro" id="IPR050951">
    <property type="entry name" value="Retrovirus_Pol_polyprotein"/>
</dbReference>
<proteinExistence type="evidence at transcript level"/>
<dbReference type="Gene3D" id="3.10.10.10">
    <property type="entry name" value="HIV Type 1 Reverse Transcriptase, subunit A, domain 1"/>
    <property type="match status" value="1"/>
</dbReference>
<reference evidence="1" key="1">
    <citation type="submission" date="2012-12" db="EMBL/GenBank/DDBJ databases">
        <title>Identification and characterization of a phenylalanine ammonia-lyase gene family in Isatis indigotica Fort.</title>
        <authorList>
            <person name="Liu Q."/>
            <person name="Chen J."/>
            <person name="Zhou X."/>
            <person name="Di P."/>
            <person name="Xiao Y."/>
            <person name="Xuan H."/>
            <person name="Zhang L."/>
            <person name="Chen W."/>
        </authorList>
    </citation>
    <scope>NUCLEOTIDE SEQUENCE</scope>
    <source>
        <tissue evidence="1">Salivary gland</tissue>
    </source>
</reference>